<evidence type="ECO:0000313" key="2">
    <source>
        <dbReference type="EMBL" id="VDK28718.1"/>
    </source>
</evidence>
<reference evidence="4" key="1">
    <citation type="submission" date="2016-06" db="UniProtKB">
        <authorList>
            <consortium name="WormBaseParasite"/>
        </authorList>
    </citation>
    <scope>IDENTIFICATION</scope>
</reference>
<accession>A0A183CWE4</accession>
<keyword evidence="1" id="KW-0472">Membrane</keyword>
<proteinExistence type="predicted"/>
<keyword evidence="3" id="KW-1185">Reference proteome</keyword>
<feature type="transmembrane region" description="Helical" evidence="1">
    <location>
        <begin position="86"/>
        <end position="106"/>
    </location>
</feature>
<keyword evidence="1" id="KW-1133">Transmembrane helix</keyword>
<name>A0A183CWE4_9BILA</name>
<dbReference type="WBParaSite" id="GPUH_0000078501-mRNA-1">
    <property type="protein sequence ID" value="GPUH_0000078501-mRNA-1"/>
    <property type="gene ID" value="GPUH_0000078501"/>
</dbReference>
<evidence type="ECO:0000256" key="1">
    <source>
        <dbReference type="SAM" id="Phobius"/>
    </source>
</evidence>
<organism evidence="4">
    <name type="scientific">Gongylonema pulchrum</name>
    <dbReference type="NCBI Taxonomy" id="637853"/>
    <lineage>
        <taxon>Eukaryota</taxon>
        <taxon>Metazoa</taxon>
        <taxon>Ecdysozoa</taxon>
        <taxon>Nematoda</taxon>
        <taxon>Chromadorea</taxon>
        <taxon>Rhabditida</taxon>
        <taxon>Spirurina</taxon>
        <taxon>Spiruromorpha</taxon>
        <taxon>Spiruroidea</taxon>
        <taxon>Gongylonematidae</taxon>
        <taxon>Gongylonema</taxon>
    </lineage>
</organism>
<dbReference type="AlphaFoldDB" id="A0A183CWE4"/>
<evidence type="ECO:0000313" key="3">
    <source>
        <dbReference type="Proteomes" id="UP000271098"/>
    </source>
</evidence>
<protein>
    <submittedName>
        <fullName evidence="2 4">Uncharacterized protein</fullName>
    </submittedName>
</protein>
<dbReference type="Proteomes" id="UP000271098">
    <property type="component" value="Unassembled WGS sequence"/>
</dbReference>
<dbReference type="EMBL" id="UYRT01000789">
    <property type="protein sequence ID" value="VDK28718.1"/>
    <property type="molecule type" value="Genomic_DNA"/>
</dbReference>
<gene>
    <name evidence="2" type="ORF">GPUH_LOCUS785</name>
</gene>
<reference evidence="2 3" key="2">
    <citation type="submission" date="2018-11" db="EMBL/GenBank/DDBJ databases">
        <authorList>
            <consortium name="Pathogen Informatics"/>
        </authorList>
    </citation>
    <scope>NUCLEOTIDE SEQUENCE [LARGE SCALE GENOMIC DNA]</scope>
</reference>
<evidence type="ECO:0000313" key="4">
    <source>
        <dbReference type="WBParaSite" id="GPUH_0000078501-mRNA-1"/>
    </source>
</evidence>
<sequence length="139" mass="14891">MLELLDPGSLRWNRLTKRSKELAAGRSNCTNASRPTAPFCRTPTVTPKLVHAAKNKHFNCPRLVSCCTALVTGASGSSGITPVTKMTVATIHITIMLAPMVRIVAVTAMSTTKLMMKMIITSGKATAVVVVVLLKAHFE</sequence>
<keyword evidence="1" id="KW-0812">Transmembrane</keyword>